<proteinExistence type="predicted"/>
<protein>
    <submittedName>
        <fullName evidence="1">Uncharacterized protein</fullName>
    </submittedName>
</protein>
<evidence type="ECO:0000313" key="1">
    <source>
        <dbReference type="EMBL" id="VAW54586.1"/>
    </source>
</evidence>
<organism evidence="1">
    <name type="scientific">hydrothermal vent metagenome</name>
    <dbReference type="NCBI Taxonomy" id="652676"/>
    <lineage>
        <taxon>unclassified sequences</taxon>
        <taxon>metagenomes</taxon>
        <taxon>ecological metagenomes</taxon>
    </lineage>
</organism>
<sequence length="97" mass="11245">MGKKLKHHFLDAVISGGIGKRTERGLIVTTKEFVGYFEKKHNSKNDYLRSYLPSVSIEAGRRDMKHNKFLFKIGRGTFKIHEDAITMHYSKNFSLIE</sequence>
<gene>
    <name evidence="1" type="ORF">MNBD_GAMMA05-2336</name>
</gene>
<accession>A0A3B0XDB0</accession>
<dbReference type="EMBL" id="UOFE01000041">
    <property type="protein sequence ID" value="VAW54586.1"/>
    <property type="molecule type" value="Genomic_DNA"/>
</dbReference>
<dbReference type="AlphaFoldDB" id="A0A3B0XDB0"/>
<reference evidence="1" key="1">
    <citation type="submission" date="2018-06" db="EMBL/GenBank/DDBJ databases">
        <authorList>
            <person name="Zhirakovskaya E."/>
        </authorList>
    </citation>
    <scope>NUCLEOTIDE SEQUENCE</scope>
</reference>
<name>A0A3B0XDB0_9ZZZZ</name>